<dbReference type="GO" id="GO:0006222">
    <property type="term" value="P:UMP biosynthetic process"/>
    <property type="evidence" value="ECO:0007669"/>
    <property type="project" value="TreeGrafter"/>
</dbReference>
<dbReference type="Proteomes" id="UP000034445">
    <property type="component" value="Unassembled WGS sequence"/>
</dbReference>
<sequence length="144" mass="15561">MRRDQCADALFRAGAVKFGAFRLTSHETTNPDAPLSPICIDLRVVRSDPLARTLVVDEYQQFVRPIPFDVLADVPTAATPIVAILADRLGVPMITPRGLEKTHGLGATIDGAFEPGQRVLVIDDLITRADSKLEAIRCLEAGGL</sequence>
<keyword evidence="2" id="KW-0665">Pyrimidine biosynthesis</keyword>
<proteinExistence type="predicted"/>
<keyword evidence="3" id="KW-0328">Glycosyltransferase</keyword>
<protein>
    <submittedName>
        <fullName evidence="3">Orotate phosphoribosyltransferase</fullName>
    </submittedName>
</protein>
<dbReference type="EMBL" id="LCRF01000077">
    <property type="protein sequence ID" value="KKW29392.1"/>
    <property type="molecule type" value="Genomic_DNA"/>
</dbReference>
<dbReference type="AlphaFoldDB" id="A0A0G1ZMQ7"/>
<dbReference type="CDD" id="cd06223">
    <property type="entry name" value="PRTases_typeI"/>
    <property type="match status" value="1"/>
</dbReference>
<organism evidence="3 4">
    <name type="scientific">Candidatus Kaiserbacteria bacterium GW2011_GWC2_52_8b</name>
    <dbReference type="NCBI Taxonomy" id="1618676"/>
    <lineage>
        <taxon>Bacteria</taxon>
        <taxon>Candidatus Kaiseribacteriota</taxon>
    </lineage>
</organism>
<dbReference type="GO" id="GO:0004588">
    <property type="term" value="F:orotate phosphoribosyltransferase activity"/>
    <property type="evidence" value="ECO:0007669"/>
    <property type="project" value="TreeGrafter"/>
</dbReference>
<reference evidence="3 4" key="1">
    <citation type="journal article" date="2015" name="Nature">
        <title>rRNA introns, odd ribosomes, and small enigmatic genomes across a large radiation of phyla.</title>
        <authorList>
            <person name="Brown C.T."/>
            <person name="Hug L.A."/>
            <person name="Thomas B.C."/>
            <person name="Sharon I."/>
            <person name="Castelle C.J."/>
            <person name="Singh A."/>
            <person name="Wilkins M.J."/>
            <person name="Williams K.H."/>
            <person name="Banfield J.F."/>
        </authorList>
    </citation>
    <scope>NUCLEOTIDE SEQUENCE [LARGE SCALE GENOMIC DNA]</scope>
</reference>
<dbReference type="InterPro" id="IPR029057">
    <property type="entry name" value="PRTase-like"/>
</dbReference>
<dbReference type="Gene3D" id="3.40.50.2020">
    <property type="match status" value="1"/>
</dbReference>
<evidence type="ECO:0000256" key="2">
    <source>
        <dbReference type="ARBA" id="ARBA00022975"/>
    </source>
</evidence>
<dbReference type="PANTHER" id="PTHR19278:SF9">
    <property type="entry name" value="URIDINE 5'-MONOPHOSPHATE SYNTHASE"/>
    <property type="match status" value="1"/>
</dbReference>
<evidence type="ECO:0000256" key="1">
    <source>
        <dbReference type="ARBA" id="ARBA00004725"/>
    </source>
</evidence>
<dbReference type="InterPro" id="IPR000836">
    <property type="entry name" value="PRTase_dom"/>
</dbReference>
<feature type="non-terminal residue" evidence="3">
    <location>
        <position position="144"/>
    </location>
</feature>
<name>A0A0G1ZMQ7_9BACT</name>
<comment type="caution">
    <text evidence="3">The sequence shown here is derived from an EMBL/GenBank/DDBJ whole genome shotgun (WGS) entry which is preliminary data.</text>
</comment>
<dbReference type="GO" id="GO:0019856">
    <property type="term" value="P:pyrimidine nucleobase biosynthetic process"/>
    <property type="evidence" value="ECO:0007669"/>
    <property type="project" value="TreeGrafter"/>
</dbReference>
<accession>A0A0G1ZMQ7</accession>
<keyword evidence="3" id="KW-0808">Transferase</keyword>
<evidence type="ECO:0000313" key="4">
    <source>
        <dbReference type="Proteomes" id="UP000034445"/>
    </source>
</evidence>
<gene>
    <name evidence="3" type="ORF">UY74_C0077G0010</name>
</gene>
<dbReference type="PANTHER" id="PTHR19278">
    <property type="entry name" value="OROTATE PHOSPHORIBOSYLTRANSFERASE"/>
    <property type="match status" value="1"/>
</dbReference>
<comment type="pathway">
    <text evidence="1">Pyrimidine metabolism; UMP biosynthesis via de novo pathway.</text>
</comment>
<evidence type="ECO:0000313" key="3">
    <source>
        <dbReference type="EMBL" id="KKW29392.1"/>
    </source>
</evidence>
<dbReference type="GO" id="GO:0004590">
    <property type="term" value="F:orotidine-5'-phosphate decarboxylase activity"/>
    <property type="evidence" value="ECO:0007669"/>
    <property type="project" value="TreeGrafter"/>
</dbReference>
<dbReference type="SUPFAM" id="SSF53271">
    <property type="entry name" value="PRTase-like"/>
    <property type="match status" value="1"/>
</dbReference>